<sequence length="324" mass="36739">MNSTGLTFGIYPLSVAGTPIGLATGPDDNYEKIASALKELKGNVTQLLPRMYAVYMGPETEERVFNALNRYKNAGLLGDLTIGCLMDPSLSLDYWLHFVRKVIKEYGTFLDSIQITNEPNLSFMDGSKPYVLEALVQGVLTVKEEIEKSNLPIKVGFGSVPEGEKTVPLFWEKLIKMGGDELIHSIDYVGHNFYVDVFEEPLKIEEVAVSVENILRKFRKTLDCNGFPSTLPIHITENGWPTGKNPFIQIERSYEQQSNVLEVIIRTVYSLRQELNITHYEFFGLRDANSSKDDLFHQFGIMKDDYTIKPAYLTFKKLINELSE</sequence>
<dbReference type="SUPFAM" id="SSF51445">
    <property type="entry name" value="(Trans)glycosidases"/>
    <property type="match status" value="1"/>
</dbReference>
<comment type="caution">
    <text evidence="1">The sequence shown here is derived from an EMBL/GenBank/DDBJ whole genome shotgun (WGS) entry which is preliminary data.</text>
</comment>
<accession>A0ABX2ZME7</accession>
<name>A0ABX2ZME7_9BACI</name>
<reference evidence="1 2" key="1">
    <citation type="submission" date="2016-07" db="EMBL/GenBank/DDBJ databases">
        <authorList>
            <person name="Townsley L."/>
            <person name="Shank E.A."/>
        </authorList>
    </citation>
    <scope>NUCLEOTIDE SEQUENCE [LARGE SCALE GENOMIC DNA]</scope>
    <source>
        <strain evidence="1 2">CH01</strain>
    </source>
</reference>
<dbReference type="EMBL" id="MDKC01000033">
    <property type="protein sequence ID" value="ODG90885.1"/>
    <property type="molecule type" value="Genomic_DNA"/>
</dbReference>
<dbReference type="RefSeq" id="WP_069034747.1">
    <property type="nucleotide sequence ID" value="NZ_MDKC01000033.1"/>
</dbReference>
<dbReference type="Proteomes" id="UP000094580">
    <property type="component" value="Unassembled WGS sequence"/>
</dbReference>
<organism evidence="1 2">
    <name type="scientific">Gottfriedia luciferensis</name>
    <dbReference type="NCBI Taxonomy" id="178774"/>
    <lineage>
        <taxon>Bacteria</taxon>
        <taxon>Bacillati</taxon>
        <taxon>Bacillota</taxon>
        <taxon>Bacilli</taxon>
        <taxon>Bacillales</taxon>
        <taxon>Bacillaceae</taxon>
        <taxon>Gottfriedia</taxon>
    </lineage>
</organism>
<proteinExistence type="predicted"/>
<dbReference type="InterPro" id="IPR017853">
    <property type="entry name" value="GH"/>
</dbReference>
<protein>
    <submittedName>
        <fullName evidence="1">Uncharacterized protein</fullName>
    </submittedName>
</protein>
<gene>
    <name evidence="1" type="ORF">BED47_10610</name>
</gene>
<evidence type="ECO:0000313" key="1">
    <source>
        <dbReference type="EMBL" id="ODG90885.1"/>
    </source>
</evidence>
<keyword evidence="2" id="KW-1185">Reference proteome</keyword>
<dbReference type="Gene3D" id="3.20.20.80">
    <property type="entry name" value="Glycosidases"/>
    <property type="match status" value="1"/>
</dbReference>
<evidence type="ECO:0000313" key="2">
    <source>
        <dbReference type="Proteomes" id="UP000094580"/>
    </source>
</evidence>